<dbReference type="EMBL" id="SMFR01000001">
    <property type="protein sequence ID" value="TCJ99284.1"/>
    <property type="molecule type" value="Genomic_DNA"/>
</dbReference>
<name>A0A4R1FZM4_9NOCA</name>
<sequence length="182" mass="20225">MIDDNQVQQWLTDRGADAIEHPGGTLLDHLSRVADRLTTWATPDHVVMAGLCHAAYGTDGFVTALITPDERPQLVDLIGNQAEHLVYLYGSCVRNPLYPQLAGREPVTVIDRFTGDSHCLDDSDIRAFLEITVANEIDVMLHNEELARQHAQPLYELFSAASHRLPASARRDCVLLTELDRG</sequence>
<dbReference type="Pfam" id="PF20680">
    <property type="entry name" value="DUF6817"/>
    <property type="match status" value="1"/>
</dbReference>
<reference evidence="2 3" key="1">
    <citation type="submission" date="2019-03" db="EMBL/GenBank/DDBJ databases">
        <title>Genomic Encyclopedia of Type Strains, Phase IV (KMG-IV): sequencing the most valuable type-strain genomes for metagenomic binning, comparative biology and taxonomic classification.</title>
        <authorList>
            <person name="Goeker M."/>
        </authorList>
    </citation>
    <scope>NUCLEOTIDE SEQUENCE [LARGE SCALE GENOMIC DNA]</scope>
    <source>
        <strain evidence="2 3">DSM 44684</strain>
    </source>
</reference>
<evidence type="ECO:0000313" key="3">
    <source>
        <dbReference type="Proteomes" id="UP000294856"/>
    </source>
</evidence>
<dbReference type="STRING" id="1210063.GCA_001612665_02277"/>
<keyword evidence="3" id="KW-1185">Reference proteome</keyword>
<protein>
    <recommendedName>
        <fullName evidence="1">DUF6817 domain-containing protein</fullName>
    </recommendedName>
</protein>
<dbReference type="Proteomes" id="UP000294856">
    <property type="component" value="Unassembled WGS sequence"/>
</dbReference>
<organism evidence="2 3">
    <name type="scientific">Nocardia alba</name>
    <dbReference type="NCBI Taxonomy" id="225051"/>
    <lineage>
        <taxon>Bacteria</taxon>
        <taxon>Bacillati</taxon>
        <taxon>Actinomycetota</taxon>
        <taxon>Actinomycetes</taxon>
        <taxon>Mycobacteriales</taxon>
        <taxon>Nocardiaceae</taxon>
        <taxon>Nocardia</taxon>
    </lineage>
</organism>
<comment type="caution">
    <text evidence="2">The sequence shown here is derived from an EMBL/GenBank/DDBJ whole genome shotgun (WGS) entry which is preliminary data.</text>
</comment>
<dbReference type="InterPro" id="IPR049202">
    <property type="entry name" value="DUF6817"/>
</dbReference>
<proteinExistence type="predicted"/>
<evidence type="ECO:0000313" key="2">
    <source>
        <dbReference type="EMBL" id="TCJ99284.1"/>
    </source>
</evidence>
<evidence type="ECO:0000259" key="1">
    <source>
        <dbReference type="Pfam" id="PF20680"/>
    </source>
</evidence>
<feature type="domain" description="DUF6817" evidence="1">
    <location>
        <begin position="10"/>
        <end position="94"/>
    </location>
</feature>
<accession>A0A4R1FZM4</accession>
<dbReference type="RefSeq" id="WP_067449497.1">
    <property type="nucleotide sequence ID" value="NZ_SMFR01000001.1"/>
</dbReference>
<gene>
    <name evidence="2" type="ORF">DFR71_0259</name>
</gene>
<dbReference type="OrthoDB" id="333547at2"/>
<dbReference type="AlphaFoldDB" id="A0A4R1FZM4"/>